<keyword evidence="3" id="KW-1185">Reference proteome</keyword>
<reference evidence="3" key="1">
    <citation type="journal article" date="2021" name="BMC Genomics">
        <title>Chromosome-level genome assembly and manually-curated proteome of model necrotroph Parastagonospora nodorum Sn15 reveals a genome-wide trove of candidate effector homologs, and redundancy of virulence-related functions within an accessory chromosome.</title>
        <authorList>
            <person name="Bertazzoni S."/>
            <person name="Jones D.A.B."/>
            <person name="Phan H.T."/>
            <person name="Tan K.-C."/>
            <person name="Hane J.K."/>
        </authorList>
    </citation>
    <scope>NUCLEOTIDE SEQUENCE [LARGE SCALE GENOMIC DNA]</scope>
    <source>
        <strain evidence="3">SN15 / ATCC MYA-4574 / FGSC 10173)</strain>
    </source>
</reference>
<gene>
    <name evidence="2" type="ORF">JI435_162070</name>
</gene>
<keyword evidence="1" id="KW-0175">Coiled coil</keyword>
<evidence type="ECO:0000313" key="2">
    <source>
        <dbReference type="EMBL" id="QRD07744.1"/>
    </source>
</evidence>
<feature type="coiled-coil region" evidence="1">
    <location>
        <begin position="36"/>
        <end position="117"/>
    </location>
</feature>
<sequence>MSDTQSATSSQSPVLSFGEQAIELFQSHWKTLEHEANQIESNLDDKRSDIKDLVNKVEKLNSDFKQFTSELEVENGTTNVSNLLQLREDHSSAKEKLQAARKAYGELELVRAELLQKLRQLAIDTPKVLVESRDQEWDLEALQIRLTTAAQSDHVACCAKADINVNNTLFRPIEARVYTGSREGAGSWKDCTLVLEWFASRFHFAFYKNQKLLFRMTVQDTTYVVAADEKFDIPVSKLPTRRVRGAYSKLIIDYVLPSGDSIEIDHGYEREILDILPIITKAQGEGRCTACEED</sequence>
<evidence type="ECO:0000313" key="3">
    <source>
        <dbReference type="Proteomes" id="UP000663193"/>
    </source>
</evidence>
<protein>
    <submittedName>
        <fullName evidence="2">Uncharacterized protein</fullName>
    </submittedName>
</protein>
<dbReference type="EMBL" id="CP069045">
    <property type="protein sequence ID" value="QRD07744.1"/>
    <property type="molecule type" value="Genomic_DNA"/>
</dbReference>
<accession>A0A7U2ID84</accession>
<dbReference type="OMA" id="HEANQIE"/>
<proteinExistence type="predicted"/>
<dbReference type="VEuPathDB" id="FungiDB:JI435_162070"/>
<dbReference type="AlphaFoldDB" id="A0A7U2ID84"/>
<evidence type="ECO:0000256" key="1">
    <source>
        <dbReference type="SAM" id="Coils"/>
    </source>
</evidence>
<name>A0A7U2ID84_PHANO</name>
<dbReference type="Proteomes" id="UP000663193">
    <property type="component" value="Chromosome 23"/>
</dbReference>
<organism evidence="2 3">
    <name type="scientific">Phaeosphaeria nodorum (strain SN15 / ATCC MYA-4574 / FGSC 10173)</name>
    <name type="common">Glume blotch fungus</name>
    <name type="synonym">Parastagonospora nodorum</name>
    <dbReference type="NCBI Taxonomy" id="321614"/>
    <lineage>
        <taxon>Eukaryota</taxon>
        <taxon>Fungi</taxon>
        <taxon>Dikarya</taxon>
        <taxon>Ascomycota</taxon>
        <taxon>Pezizomycotina</taxon>
        <taxon>Dothideomycetes</taxon>
        <taxon>Pleosporomycetidae</taxon>
        <taxon>Pleosporales</taxon>
        <taxon>Pleosporineae</taxon>
        <taxon>Phaeosphaeriaceae</taxon>
        <taxon>Parastagonospora</taxon>
    </lineage>
</organism>